<dbReference type="Proteomes" id="UP000321812">
    <property type="component" value="Unassembled WGS sequence"/>
</dbReference>
<protein>
    <submittedName>
        <fullName evidence="6">ATP-grasp domain-containing protein</fullName>
    </submittedName>
</protein>
<dbReference type="Pfam" id="PF13535">
    <property type="entry name" value="ATP-grasp_4"/>
    <property type="match status" value="1"/>
</dbReference>
<gene>
    <name evidence="6" type="ORF">YZ82_09335</name>
</gene>
<dbReference type="GO" id="GO:0046872">
    <property type="term" value="F:metal ion binding"/>
    <property type="evidence" value="ECO:0007669"/>
    <property type="project" value="InterPro"/>
</dbReference>
<dbReference type="EMBL" id="VOAP01000029">
    <property type="protein sequence ID" value="TWO18189.1"/>
    <property type="molecule type" value="Genomic_DNA"/>
</dbReference>
<evidence type="ECO:0000313" key="6">
    <source>
        <dbReference type="EMBL" id="TWO18189.1"/>
    </source>
</evidence>
<evidence type="ECO:0000256" key="4">
    <source>
        <dbReference type="PROSITE-ProRule" id="PRU00409"/>
    </source>
</evidence>
<evidence type="ECO:0000259" key="5">
    <source>
        <dbReference type="PROSITE" id="PS50975"/>
    </source>
</evidence>
<dbReference type="PANTHER" id="PTHR43585">
    <property type="entry name" value="FUMIPYRROLE BIOSYNTHESIS PROTEIN C"/>
    <property type="match status" value="1"/>
</dbReference>
<dbReference type="PROSITE" id="PS50975">
    <property type="entry name" value="ATP_GRASP"/>
    <property type="match status" value="1"/>
</dbReference>
<dbReference type="GO" id="GO:0016874">
    <property type="term" value="F:ligase activity"/>
    <property type="evidence" value="ECO:0007669"/>
    <property type="project" value="UniProtKB-KW"/>
</dbReference>
<keyword evidence="2 4" id="KW-0547">Nucleotide-binding</keyword>
<feature type="domain" description="ATP-grasp" evidence="5">
    <location>
        <begin position="110"/>
        <end position="309"/>
    </location>
</feature>
<organism evidence="6 7">
    <name type="scientific">Campylobacter hyointestinalis</name>
    <dbReference type="NCBI Taxonomy" id="198"/>
    <lineage>
        <taxon>Bacteria</taxon>
        <taxon>Pseudomonadati</taxon>
        <taxon>Campylobacterota</taxon>
        <taxon>Epsilonproteobacteria</taxon>
        <taxon>Campylobacterales</taxon>
        <taxon>Campylobacteraceae</taxon>
        <taxon>Campylobacter</taxon>
    </lineage>
</organism>
<evidence type="ECO:0000256" key="1">
    <source>
        <dbReference type="ARBA" id="ARBA00022598"/>
    </source>
</evidence>
<comment type="caution">
    <text evidence="6">The sequence shown here is derived from an EMBL/GenBank/DDBJ whole genome shotgun (WGS) entry which is preliminary data.</text>
</comment>
<dbReference type="SUPFAM" id="SSF56059">
    <property type="entry name" value="Glutathione synthetase ATP-binding domain-like"/>
    <property type="match status" value="1"/>
</dbReference>
<sequence length="406" mass="46330">MIKKEHYFIIGGGSLQLEFLRCVKENGFITHCFDYDPNCICKNECDFFHLISIDEKEKILELAKFYNIVGIGTTATELGNITVCYVGEKLGLATNSYETALNTTDKSRMKKIFTKFNIPTANYIEISNETEFEELLNKMGGGITEFPLVVKPSDRSAGRGVKKVNNISELKIAYKVAKSFATNGIVLIEEVLKGRQFSVETISSNKEHKIVAITEEYLRKGYYKNDFLETQQLIPARISKARHQDIEYQIIKILDAFEIKFGACHIELKLGINGIKIIEIASRMGGWRNVLVKNSYDIDYNYLLLKASLGRKLDDIKCNAENFCLVKIIFTQKDYNFYLHVKQRYPQMIINDNVFITNETKFDYSSNLLDAKGYYYIKIPSTDNPSKFIKGIITGSNPKITAKSSH</sequence>
<accession>A0A562X7Q7</accession>
<dbReference type="SMART" id="SM01209">
    <property type="entry name" value="GARS_A"/>
    <property type="match status" value="1"/>
</dbReference>
<keyword evidence="1" id="KW-0436">Ligase</keyword>
<dbReference type="Gene3D" id="3.30.470.20">
    <property type="entry name" value="ATP-grasp fold, B domain"/>
    <property type="match status" value="1"/>
</dbReference>
<dbReference type="InterPro" id="IPR013815">
    <property type="entry name" value="ATP_grasp_subdomain_1"/>
</dbReference>
<keyword evidence="3 4" id="KW-0067">ATP-binding</keyword>
<reference evidence="6 7" key="1">
    <citation type="submission" date="2019-07" db="EMBL/GenBank/DDBJ databases">
        <title>Rapid identification of Enteric Bacteria from Whole Genome Sequences (WGS) using Average Nucleotide Identity (ANI).</title>
        <authorList>
            <person name="Lane C."/>
        </authorList>
    </citation>
    <scope>NUCLEOTIDE SEQUENCE [LARGE SCALE GENOMIC DNA]</scope>
    <source>
        <strain evidence="6 7">D2411</strain>
    </source>
</reference>
<dbReference type="Gene3D" id="3.30.1490.20">
    <property type="entry name" value="ATP-grasp fold, A domain"/>
    <property type="match status" value="1"/>
</dbReference>
<proteinExistence type="predicted"/>
<dbReference type="AlphaFoldDB" id="A0A562X7Q7"/>
<name>A0A562X7Q7_CAMHY</name>
<dbReference type="InterPro" id="IPR011761">
    <property type="entry name" value="ATP-grasp"/>
</dbReference>
<evidence type="ECO:0000256" key="2">
    <source>
        <dbReference type="ARBA" id="ARBA00022741"/>
    </source>
</evidence>
<dbReference type="InterPro" id="IPR052032">
    <property type="entry name" value="ATP-dep_AA_Ligase"/>
</dbReference>
<dbReference type="PANTHER" id="PTHR43585:SF2">
    <property type="entry name" value="ATP-GRASP ENZYME FSQD"/>
    <property type="match status" value="1"/>
</dbReference>
<dbReference type="RefSeq" id="WP_147497704.1">
    <property type="nucleotide sequence ID" value="NZ_VOAP01000029.1"/>
</dbReference>
<evidence type="ECO:0000256" key="3">
    <source>
        <dbReference type="ARBA" id="ARBA00022840"/>
    </source>
</evidence>
<dbReference type="GO" id="GO:0005524">
    <property type="term" value="F:ATP binding"/>
    <property type="evidence" value="ECO:0007669"/>
    <property type="project" value="UniProtKB-UniRule"/>
</dbReference>
<dbReference type="Gene3D" id="3.40.50.20">
    <property type="match status" value="1"/>
</dbReference>
<evidence type="ECO:0000313" key="7">
    <source>
        <dbReference type="Proteomes" id="UP000321812"/>
    </source>
</evidence>